<dbReference type="SUPFAM" id="SSF75169">
    <property type="entry name" value="DsrEFH-like"/>
    <property type="match status" value="1"/>
</dbReference>
<accession>A0ABV0EG57</accession>
<dbReference type="PANTHER" id="PTHR37526">
    <property type="entry name" value="PROTEIN TUSB"/>
    <property type="match status" value="1"/>
</dbReference>
<dbReference type="Proteomes" id="UP001482231">
    <property type="component" value="Unassembled WGS sequence"/>
</dbReference>
<evidence type="ECO:0000313" key="2">
    <source>
        <dbReference type="Proteomes" id="UP001482231"/>
    </source>
</evidence>
<dbReference type="Pfam" id="PF04077">
    <property type="entry name" value="DsrH"/>
    <property type="match status" value="1"/>
</dbReference>
<sequence>MLHIVNKSPFENRTLENCLRVIVHEEGAALLLTEDGVYAATKGNIAENSLKAVMGKIKVYALWPDLEARGMQDRVIDGIKLVDYGGFVDLVAEHRNNQSWL</sequence>
<dbReference type="InterPro" id="IPR027396">
    <property type="entry name" value="DsrEFH-like"/>
</dbReference>
<keyword evidence="2" id="KW-1185">Reference proteome</keyword>
<comment type="caution">
    <text evidence="1">The sequence shown here is derived from an EMBL/GenBank/DDBJ whole genome shotgun (WGS) entry which is preliminary data.</text>
</comment>
<evidence type="ECO:0000313" key="1">
    <source>
        <dbReference type="EMBL" id="MEO1767635.1"/>
    </source>
</evidence>
<dbReference type="EMBL" id="JBAJEX010000009">
    <property type="protein sequence ID" value="MEO1767635.1"/>
    <property type="molecule type" value="Genomic_DNA"/>
</dbReference>
<proteinExistence type="predicted"/>
<organism evidence="1 2">
    <name type="scientific">Thiobacter aerophilum</name>
    <dbReference type="NCBI Taxonomy" id="3121275"/>
    <lineage>
        <taxon>Bacteria</taxon>
        <taxon>Pseudomonadati</taxon>
        <taxon>Pseudomonadota</taxon>
        <taxon>Betaproteobacteria</taxon>
        <taxon>Burkholderiales</taxon>
        <taxon>Thiobacteraceae</taxon>
        <taxon>Thiobacter</taxon>
    </lineage>
</organism>
<dbReference type="InterPro" id="IPR007215">
    <property type="entry name" value="Sulphur_relay_TusB/DsrH"/>
</dbReference>
<reference evidence="1 2" key="1">
    <citation type="submission" date="2024-02" db="EMBL/GenBank/DDBJ databases">
        <title>New thermophilic sulfur-oxidizing bacteria from a hot springs of the Uzon caldera (Kamchatka, Russia).</title>
        <authorList>
            <person name="Dukat A.M."/>
            <person name="Elcheninov A.G."/>
            <person name="Frolov E.N."/>
        </authorList>
    </citation>
    <scope>NUCLEOTIDE SEQUENCE [LARGE SCALE GENOMIC DNA]</scope>
    <source>
        <strain evidence="1 2">AK1</strain>
    </source>
</reference>
<name>A0ABV0EG57_9BURK</name>
<dbReference type="RefSeq" id="WP_347308748.1">
    <property type="nucleotide sequence ID" value="NZ_JBAJEX010000009.1"/>
</dbReference>
<dbReference type="Gene3D" id="3.40.1260.10">
    <property type="entry name" value="DsrEFH-like"/>
    <property type="match status" value="1"/>
</dbReference>
<protein>
    <submittedName>
        <fullName evidence="1">Sulfurtransferase complex subunit TusB</fullName>
    </submittedName>
</protein>
<dbReference type="NCBIfam" id="TIGR03011">
    <property type="entry name" value="sulf_tusB_dsrH"/>
    <property type="match status" value="1"/>
</dbReference>
<dbReference type="PANTHER" id="PTHR37526:SF1">
    <property type="entry name" value="PROTEIN TUSB"/>
    <property type="match status" value="1"/>
</dbReference>
<gene>
    <name evidence="1" type="primary">tusB</name>
    <name evidence="1" type="ORF">V6E02_10480</name>
</gene>